<dbReference type="InterPro" id="IPR003339">
    <property type="entry name" value="ABC/ECF_trnsptr_transmembrane"/>
</dbReference>
<keyword evidence="8" id="KW-1185">Reference proteome</keyword>
<dbReference type="Proteomes" id="UP000051587">
    <property type="component" value="Unassembled WGS sequence"/>
</dbReference>
<dbReference type="AlphaFoldDB" id="A0A0P1FJN7"/>
<proteinExistence type="inferred from homology"/>
<comment type="subcellular location">
    <subcellularLocation>
        <location evidence="1">Membrane</location>
        <topology evidence="1">Multi-pass membrane protein</topology>
    </subcellularLocation>
</comment>
<protein>
    <submittedName>
        <fullName evidence="7">Energy-coupling factor transporter transmembrane protein BioN</fullName>
    </submittedName>
</protein>
<evidence type="ECO:0000256" key="2">
    <source>
        <dbReference type="ARBA" id="ARBA00008564"/>
    </source>
</evidence>
<evidence type="ECO:0000256" key="4">
    <source>
        <dbReference type="ARBA" id="ARBA00022989"/>
    </source>
</evidence>
<feature type="transmembrane region" description="Helical" evidence="6">
    <location>
        <begin position="89"/>
        <end position="107"/>
    </location>
</feature>
<evidence type="ECO:0000313" key="8">
    <source>
        <dbReference type="Proteomes" id="UP000051587"/>
    </source>
</evidence>
<sequence>MMISLTSPVRTRAHDLPAGLKLGLLLLATVALAASADLRFHIAAFLSALGLYSLPGVRFLRGGLSRLRILWPFVAVVLLWHLVTRDISAGLVICLRMVTAVGLANLVTMTTRLSDMMAVIRWIGTPFARLGLNMRALEIGIALVMRMVPVLSEKGQQLTQSWSARSTRRPRWHVVLPLTLLALDDADNVAQALRARGGLNKWNEE</sequence>
<evidence type="ECO:0000256" key="6">
    <source>
        <dbReference type="SAM" id="Phobius"/>
    </source>
</evidence>
<evidence type="ECO:0000256" key="5">
    <source>
        <dbReference type="ARBA" id="ARBA00023136"/>
    </source>
</evidence>
<dbReference type="STRING" id="53501.SAMN04488043_104327"/>
<evidence type="ECO:0000256" key="3">
    <source>
        <dbReference type="ARBA" id="ARBA00022692"/>
    </source>
</evidence>
<keyword evidence="5 6" id="KW-0472">Membrane</keyword>
<feature type="transmembrane region" description="Helical" evidence="6">
    <location>
        <begin position="67"/>
        <end position="83"/>
    </location>
</feature>
<organism evidence="7 8">
    <name type="scientific">Thalassovita gelatinovora</name>
    <name type="common">Thalassobius gelatinovorus</name>
    <dbReference type="NCBI Taxonomy" id="53501"/>
    <lineage>
        <taxon>Bacteria</taxon>
        <taxon>Pseudomonadati</taxon>
        <taxon>Pseudomonadota</taxon>
        <taxon>Alphaproteobacteria</taxon>
        <taxon>Rhodobacterales</taxon>
        <taxon>Roseobacteraceae</taxon>
        <taxon>Thalassovita</taxon>
    </lineage>
</organism>
<keyword evidence="4 6" id="KW-1133">Transmembrane helix</keyword>
<comment type="similarity">
    <text evidence="2">Belongs to the CbiQ family.</text>
</comment>
<evidence type="ECO:0000256" key="1">
    <source>
        <dbReference type="ARBA" id="ARBA00004141"/>
    </source>
</evidence>
<dbReference type="CDD" id="cd16914">
    <property type="entry name" value="EcfT"/>
    <property type="match status" value="1"/>
</dbReference>
<feature type="transmembrane region" description="Helical" evidence="6">
    <location>
        <begin position="43"/>
        <end position="60"/>
    </location>
</feature>
<gene>
    <name evidence="7" type="primary">bioN</name>
    <name evidence="7" type="ORF">TG4357_03456</name>
</gene>
<name>A0A0P1FJN7_THAGE</name>
<accession>A0A0P1FJN7</accession>
<keyword evidence="3 6" id="KW-0812">Transmembrane</keyword>
<dbReference type="Pfam" id="PF02361">
    <property type="entry name" value="CbiQ"/>
    <property type="match status" value="1"/>
</dbReference>
<reference evidence="7 8" key="1">
    <citation type="submission" date="2015-09" db="EMBL/GenBank/DDBJ databases">
        <authorList>
            <consortium name="Swine Surveillance"/>
        </authorList>
    </citation>
    <scope>NUCLEOTIDE SEQUENCE [LARGE SCALE GENOMIC DNA]</scope>
    <source>
        <strain evidence="7 8">CECT 4357</strain>
    </source>
</reference>
<dbReference type="GO" id="GO:0005886">
    <property type="term" value="C:plasma membrane"/>
    <property type="evidence" value="ECO:0007669"/>
    <property type="project" value="UniProtKB-ARBA"/>
</dbReference>
<dbReference type="EMBL" id="CYSA01000027">
    <property type="protein sequence ID" value="CUH68219.1"/>
    <property type="molecule type" value="Genomic_DNA"/>
</dbReference>
<evidence type="ECO:0000313" key="7">
    <source>
        <dbReference type="EMBL" id="CUH68219.1"/>
    </source>
</evidence>